<evidence type="ECO:0000313" key="1">
    <source>
        <dbReference type="EMBL" id="GFY18613.1"/>
    </source>
</evidence>
<gene>
    <name evidence="1" type="ORF">TNCV_2398381</name>
</gene>
<evidence type="ECO:0000313" key="2">
    <source>
        <dbReference type="Proteomes" id="UP000887159"/>
    </source>
</evidence>
<accession>A0A8X6SVT8</accession>
<protein>
    <submittedName>
        <fullName evidence="1">Uncharacterized protein</fullName>
    </submittedName>
</protein>
<dbReference type="Proteomes" id="UP000887159">
    <property type="component" value="Unassembled WGS sequence"/>
</dbReference>
<name>A0A8X6SVT8_TRICX</name>
<dbReference type="EMBL" id="BMAU01021349">
    <property type="protein sequence ID" value="GFY18613.1"/>
    <property type="molecule type" value="Genomic_DNA"/>
</dbReference>
<proteinExistence type="predicted"/>
<dbReference type="AlphaFoldDB" id="A0A8X6SVT8"/>
<sequence length="84" mass="9012">MGNLGGRGSQVVEVSDRDWSCREFEPSTLKTCHVGQRCTLNLSRAQMSSRSCGVVVRRGGASAVSFSSLVHGSKLRDPSPKAFV</sequence>
<keyword evidence="2" id="KW-1185">Reference proteome</keyword>
<organism evidence="1 2">
    <name type="scientific">Trichonephila clavipes</name>
    <name type="common">Golden silk orbweaver</name>
    <name type="synonym">Nephila clavipes</name>
    <dbReference type="NCBI Taxonomy" id="2585209"/>
    <lineage>
        <taxon>Eukaryota</taxon>
        <taxon>Metazoa</taxon>
        <taxon>Ecdysozoa</taxon>
        <taxon>Arthropoda</taxon>
        <taxon>Chelicerata</taxon>
        <taxon>Arachnida</taxon>
        <taxon>Araneae</taxon>
        <taxon>Araneomorphae</taxon>
        <taxon>Entelegynae</taxon>
        <taxon>Araneoidea</taxon>
        <taxon>Nephilidae</taxon>
        <taxon>Trichonephila</taxon>
    </lineage>
</organism>
<comment type="caution">
    <text evidence="1">The sequence shown here is derived from an EMBL/GenBank/DDBJ whole genome shotgun (WGS) entry which is preliminary data.</text>
</comment>
<reference evidence="1" key="1">
    <citation type="submission" date="2020-08" db="EMBL/GenBank/DDBJ databases">
        <title>Multicomponent nature underlies the extraordinary mechanical properties of spider dragline silk.</title>
        <authorList>
            <person name="Kono N."/>
            <person name="Nakamura H."/>
            <person name="Mori M."/>
            <person name="Yoshida Y."/>
            <person name="Ohtoshi R."/>
            <person name="Malay A.D."/>
            <person name="Moran D.A.P."/>
            <person name="Tomita M."/>
            <person name="Numata K."/>
            <person name="Arakawa K."/>
        </authorList>
    </citation>
    <scope>NUCLEOTIDE SEQUENCE</scope>
</reference>